<dbReference type="PANTHER" id="PTHR43829">
    <property type="entry name" value="AQUAPORIN OR AQUAGLYCEROPORIN RELATED"/>
    <property type="match status" value="1"/>
</dbReference>
<dbReference type="Gene3D" id="1.20.1080.10">
    <property type="entry name" value="Glycerol uptake facilitator protein"/>
    <property type="match status" value="1"/>
</dbReference>
<comment type="catalytic activity">
    <reaction evidence="8">
        <text>H2O(in) = H2O(out)</text>
        <dbReference type="Rhea" id="RHEA:29667"/>
        <dbReference type="ChEBI" id="CHEBI:15377"/>
    </reaction>
</comment>
<feature type="transmembrane region" description="Helical" evidence="10">
    <location>
        <begin position="55"/>
        <end position="74"/>
    </location>
</feature>
<keyword evidence="4 9" id="KW-0812">Transmembrane</keyword>
<organism evidence="11 12">
    <name type="scientific">Leucosporidium creatinivorum</name>
    <dbReference type="NCBI Taxonomy" id="106004"/>
    <lineage>
        <taxon>Eukaryota</taxon>
        <taxon>Fungi</taxon>
        <taxon>Dikarya</taxon>
        <taxon>Basidiomycota</taxon>
        <taxon>Pucciniomycotina</taxon>
        <taxon>Microbotryomycetes</taxon>
        <taxon>Leucosporidiales</taxon>
        <taxon>Leucosporidium</taxon>
    </lineage>
</organism>
<reference evidence="11 12" key="1">
    <citation type="submission" date="2016-07" db="EMBL/GenBank/DDBJ databases">
        <title>Pervasive Adenine N6-methylation of Active Genes in Fungi.</title>
        <authorList>
            <consortium name="DOE Joint Genome Institute"/>
            <person name="Mondo S.J."/>
            <person name="Dannebaum R.O."/>
            <person name="Kuo R.C."/>
            <person name="Labutti K."/>
            <person name="Haridas S."/>
            <person name="Kuo A."/>
            <person name="Salamov A."/>
            <person name="Ahrendt S.R."/>
            <person name="Lipzen A."/>
            <person name="Sullivan W."/>
            <person name="Andreopoulos W.B."/>
            <person name="Clum A."/>
            <person name="Lindquist E."/>
            <person name="Daum C."/>
            <person name="Ramamoorthy G.K."/>
            <person name="Gryganskyi A."/>
            <person name="Culley D."/>
            <person name="Magnuson J.K."/>
            <person name="James T.Y."/>
            <person name="O'Malley M.A."/>
            <person name="Stajich J.E."/>
            <person name="Spatafora J.W."/>
            <person name="Visel A."/>
            <person name="Grigoriev I.V."/>
        </authorList>
    </citation>
    <scope>NUCLEOTIDE SEQUENCE [LARGE SCALE GENOMIC DNA]</scope>
    <source>
        <strain evidence="11 12">62-1032</strain>
    </source>
</reference>
<keyword evidence="5" id="KW-0677">Repeat</keyword>
<feature type="transmembrane region" description="Helical" evidence="10">
    <location>
        <begin position="80"/>
        <end position="101"/>
    </location>
</feature>
<dbReference type="OrthoDB" id="3222at2759"/>
<evidence type="ECO:0000256" key="6">
    <source>
        <dbReference type="ARBA" id="ARBA00022989"/>
    </source>
</evidence>
<comment type="similarity">
    <text evidence="2 9">Belongs to the MIP/aquaporin (TC 1.A.8) family.</text>
</comment>
<evidence type="ECO:0000256" key="2">
    <source>
        <dbReference type="ARBA" id="ARBA00006175"/>
    </source>
</evidence>
<dbReference type="InterPro" id="IPR000425">
    <property type="entry name" value="MIP"/>
</dbReference>
<evidence type="ECO:0000256" key="3">
    <source>
        <dbReference type="ARBA" id="ARBA00022448"/>
    </source>
</evidence>
<accession>A0A1Y2G322</accession>
<evidence type="ECO:0000256" key="7">
    <source>
        <dbReference type="ARBA" id="ARBA00023136"/>
    </source>
</evidence>
<evidence type="ECO:0000256" key="9">
    <source>
        <dbReference type="RuleBase" id="RU000477"/>
    </source>
</evidence>
<dbReference type="AlphaFoldDB" id="A0A1Y2G322"/>
<keyword evidence="3 9" id="KW-0813">Transport</keyword>
<dbReference type="GO" id="GO:0015250">
    <property type="term" value="F:water channel activity"/>
    <property type="evidence" value="ECO:0007669"/>
    <property type="project" value="TreeGrafter"/>
</dbReference>
<evidence type="ECO:0000256" key="5">
    <source>
        <dbReference type="ARBA" id="ARBA00022737"/>
    </source>
</evidence>
<comment type="caution">
    <text evidence="11">The sequence shown here is derived from an EMBL/GenBank/DDBJ whole genome shotgun (WGS) entry which is preliminary data.</text>
</comment>
<dbReference type="CDD" id="cd00333">
    <property type="entry name" value="MIP"/>
    <property type="match status" value="1"/>
</dbReference>
<dbReference type="InParanoid" id="A0A1Y2G322"/>
<evidence type="ECO:0000313" key="12">
    <source>
        <dbReference type="Proteomes" id="UP000193467"/>
    </source>
</evidence>
<dbReference type="InterPro" id="IPR023271">
    <property type="entry name" value="Aquaporin-like"/>
</dbReference>
<dbReference type="EMBL" id="MCGR01000002">
    <property type="protein sequence ID" value="ORY91786.1"/>
    <property type="molecule type" value="Genomic_DNA"/>
</dbReference>
<protein>
    <submittedName>
        <fullName evidence="11">Aquaporin-like protein</fullName>
    </submittedName>
</protein>
<feature type="transmembrane region" description="Helical" evidence="10">
    <location>
        <begin position="215"/>
        <end position="236"/>
    </location>
</feature>
<evidence type="ECO:0000313" key="11">
    <source>
        <dbReference type="EMBL" id="ORY91786.1"/>
    </source>
</evidence>
<dbReference type="PRINTS" id="PR00783">
    <property type="entry name" value="MINTRINSICP"/>
</dbReference>
<evidence type="ECO:0000256" key="4">
    <source>
        <dbReference type="ARBA" id="ARBA00022692"/>
    </source>
</evidence>
<dbReference type="InterPro" id="IPR050363">
    <property type="entry name" value="MIP/Aquaporin"/>
</dbReference>
<evidence type="ECO:0000256" key="8">
    <source>
        <dbReference type="ARBA" id="ARBA00034651"/>
    </source>
</evidence>
<keyword evidence="12" id="KW-1185">Reference proteome</keyword>
<dbReference type="NCBIfam" id="TIGR00861">
    <property type="entry name" value="MIP"/>
    <property type="match status" value="1"/>
</dbReference>
<keyword evidence="6 10" id="KW-1133">Transmembrane helix</keyword>
<evidence type="ECO:0000256" key="1">
    <source>
        <dbReference type="ARBA" id="ARBA00004141"/>
    </source>
</evidence>
<dbReference type="InterPro" id="IPR022357">
    <property type="entry name" value="MIP_CS"/>
</dbReference>
<dbReference type="PANTHER" id="PTHR43829:SF9">
    <property type="entry name" value="AQUAPORIN-9"/>
    <property type="match status" value="1"/>
</dbReference>
<proteinExistence type="inferred from homology"/>
<gene>
    <name evidence="11" type="ORF">BCR35DRAFT_299127</name>
</gene>
<dbReference type="STRING" id="106004.A0A1Y2G322"/>
<sequence>MSAAESQPLLPSSAQRRTASSASAHLELHRGVGSFTSKARALALRETYREPLAELLATFLLVLIGDGVVAQTVLSGGANGSWLGINFAWAGAVFLGSYLAGPISGSHINPAVTVSLAAFGGFPWSKVPGYLVAQMLGGFLGAATVYANYYEQIDLYEGGLRTVPGHYAVKPTAGIFSTYPTPGSSPSSSFISELTASFILMLGISAISSSRSKHLSASSAFAVFILMICIGSSFGWQTGYAINAARDLAPRCFAFFVYGGEVFSAGHHYWWIPVVAPIFGCCLGKSLWALIVGEKEEEEAQGILV</sequence>
<name>A0A1Y2G322_9BASI</name>
<dbReference type="Pfam" id="PF00230">
    <property type="entry name" value="MIP"/>
    <property type="match status" value="1"/>
</dbReference>
<evidence type="ECO:0000256" key="10">
    <source>
        <dbReference type="SAM" id="Phobius"/>
    </source>
</evidence>
<feature type="transmembrane region" description="Helical" evidence="10">
    <location>
        <begin position="190"/>
        <end position="208"/>
    </location>
</feature>
<dbReference type="GO" id="GO:0005886">
    <property type="term" value="C:plasma membrane"/>
    <property type="evidence" value="ECO:0007669"/>
    <property type="project" value="TreeGrafter"/>
</dbReference>
<dbReference type="SUPFAM" id="SSF81338">
    <property type="entry name" value="Aquaporin-like"/>
    <property type="match status" value="1"/>
</dbReference>
<keyword evidence="7 10" id="KW-0472">Membrane</keyword>
<feature type="transmembrane region" description="Helical" evidence="10">
    <location>
        <begin position="269"/>
        <end position="291"/>
    </location>
</feature>
<dbReference type="Proteomes" id="UP000193467">
    <property type="component" value="Unassembled WGS sequence"/>
</dbReference>
<dbReference type="GO" id="GO:0015254">
    <property type="term" value="F:glycerol channel activity"/>
    <property type="evidence" value="ECO:0007669"/>
    <property type="project" value="TreeGrafter"/>
</dbReference>
<dbReference type="PROSITE" id="PS00221">
    <property type="entry name" value="MIP"/>
    <property type="match status" value="1"/>
</dbReference>
<comment type="subcellular location">
    <subcellularLocation>
        <location evidence="1">Membrane</location>
        <topology evidence="1">Multi-pass membrane protein</topology>
    </subcellularLocation>
</comment>